<reference evidence="1" key="1">
    <citation type="journal article" date="2019" name="Sci. Rep.">
        <title>Draft genome of Tanacetum cinerariifolium, the natural source of mosquito coil.</title>
        <authorList>
            <person name="Yamashiro T."/>
            <person name="Shiraishi A."/>
            <person name="Satake H."/>
            <person name="Nakayama K."/>
        </authorList>
    </citation>
    <scope>NUCLEOTIDE SEQUENCE</scope>
</reference>
<dbReference type="AlphaFoldDB" id="A0A6L2KT42"/>
<sequence length="190" mass="21185">MLLAYYGRITPFWFGGFRIVMVLSPTERMGQNGLAAKAEGTSRFTLASSLDTLIPCFHVEGPLLDVRRNPLFFLYAWLHRQGVLCPLLESGLLYSKVTPGGEKRCEATYFVMVLHHTKCVVLCVRGTETPEDLLIDGLSRECMLATEDFHDVKWDMCAVTREFKRPVGFKGLCSAHNGHSGIVEAARGSI</sequence>
<comment type="caution">
    <text evidence="1">The sequence shown here is derived from an EMBL/GenBank/DDBJ whole genome shotgun (WGS) entry which is preliminary data.</text>
</comment>
<evidence type="ECO:0000313" key="1">
    <source>
        <dbReference type="EMBL" id="GEU52466.1"/>
    </source>
</evidence>
<gene>
    <name evidence="1" type="ORF">Tci_024444</name>
</gene>
<organism evidence="1">
    <name type="scientific">Tanacetum cinerariifolium</name>
    <name type="common">Dalmatian daisy</name>
    <name type="synonym">Chrysanthemum cinerariifolium</name>
    <dbReference type="NCBI Taxonomy" id="118510"/>
    <lineage>
        <taxon>Eukaryota</taxon>
        <taxon>Viridiplantae</taxon>
        <taxon>Streptophyta</taxon>
        <taxon>Embryophyta</taxon>
        <taxon>Tracheophyta</taxon>
        <taxon>Spermatophyta</taxon>
        <taxon>Magnoliopsida</taxon>
        <taxon>eudicotyledons</taxon>
        <taxon>Gunneridae</taxon>
        <taxon>Pentapetalae</taxon>
        <taxon>asterids</taxon>
        <taxon>campanulids</taxon>
        <taxon>Asterales</taxon>
        <taxon>Asteraceae</taxon>
        <taxon>Asteroideae</taxon>
        <taxon>Anthemideae</taxon>
        <taxon>Anthemidinae</taxon>
        <taxon>Tanacetum</taxon>
    </lineage>
</organism>
<dbReference type="InterPro" id="IPR029058">
    <property type="entry name" value="AB_hydrolase_fold"/>
</dbReference>
<dbReference type="Gene3D" id="3.40.50.1820">
    <property type="entry name" value="alpha/beta hydrolase"/>
    <property type="match status" value="1"/>
</dbReference>
<proteinExistence type="predicted"/>
<dbReference type="EMBL" id="BKCJ010003019">
    <property type="protein sequence ID" value="GEU52466.1"/>
    <property type="molecule type" value="Genomic_DNA"/>
</dbReference>
<dbReference type="PANTHER" id="PTHR47030">
    <property type="entry name" value="LIPASE CLASS 3 FAMILY PROTEIN"/>
    <property type="match status" value="1"/>
</dbReference>
<dbReference type="PANTHER" id="PTHR47030:SF2">
    <property type="entry name" value="LIPASE CLASS 3 FAMILY PROTEIN"/>
    <property type="match status" value="1"/>
</dbReference>
<accession>A0A6L2KT42</accession>
<protein>
    <submittedName>
        <fullName evidence="1">Uncharacterized protein</fullName>
    </submittedName>
</protein>
<name>A0A6L2KT42_TANCI</name>